<dbReference type="Pfam" id="PF12799">
    <property type="entry name" value="LRR_4"/>
    <property type="match status" value="2"/>
</dbReference>
<keyword evidence="3" id="KW-0677">Repeat</keyword>
<reference evidence="6 7" key="1">
    <citation type="submission" date="2024-09" db="EMBL/GenBank/DDBJ databases">
        <title>Chromosome-scale assembly of Riccia sorocarpa.</title>
        <authorList>
            <person name="Paukszto L."/>
        </authorList>
    </citation>
    <scope>NUCLEOTIDE SEQUENCE [LARGE SCALE GENOMIC DNA]</scope>
    <source>
        <strain evidence="6">LP-2024</strain>
        <tissue evidence="6">Aerial parts of the thallus</tissue>
    </source>
</reference>
<dbReference type="Gene3D" id="3.80.10.10">
    <property type="entry name" value="Ribonuclease Inhibitor"/>
    <property type="match status" value="3"/>
</dbReference>
<dbReference type="InterPro" id="IPR025875">
    <property type="entry name" value="Leu-rich_rpt_4"/>
</dbReference>
<dbReference type="InterPro" id="IPR046959">
    <property type="entry name" value="PRK1-6/SRF4-like"/>
</dbReference>
<accession>A0ABD3I6U9</accession>
<feature type="domain" description="Leucine-rich repeat-containing N-terminal plant-type" evidence="5">
    <location>
        <begin position="34"/>
        <end position="64"/>
    </location>
</feature>
<keyword evidence="4" id="KW-0325">Glycoprotein</keyword>
<evidence type="ECO:0000256" key="4">
    <source>
        <dbReference type="ARBA" id="ARBA00023180"/>
    </source>
</evidence>
<dbReference type="FunFam" id="3.80.10.10:FF:000041">
    <property type="entry name" value="LRR receptor-like serine/threonine-protein kinase ERECTA"/>
    <property type="match status" value="1"/>
</dbReference>
<evidence type="ECO:0000256" key="3">
    <source>
        <dbReference type="ARBA" id="ARBA00022737"/>
    </source>
</evidence>
<dbReference type="InterPro" id="IPR032675">
    <property type="entry name" value="LRR_dom_sf"/>
</dbReference>
<protein>
    <recommendedName>
        <fullName evidence="5">Leucine-rich repeat-containing N-terminal plant-type domain-containing protein</fullName>
    </recommendedName>
</protein>
<dbReference type="InterPro" id="IPR001611">
    <property type="entry name" value="Leu-rich_rpt"/>
</dbReference>
<dbReference type="InterPro" id="IPR013210">
    <property type="entry name" value="LRR_N_plant-typ"/>
</dbReference>
<dbReference type="EMBL" id="JBJQOH010000002">
    <property type="protein sequence ID" value="KAL3698279.1"/>
    <property type="molecule type" value="Genomic_DNA"/>
</dbReference>
<evidence type="ECO:0000259" key="5">
    <source>
        <dbReference type="Pfam" id="PF08263"/>
    </source>
</evidence>
<dbReference type="PRINTS" id="PR00019">
    <property type="entry name" value="LEURICHRPT"/>
</dbReference>
<dbReference type="Pfam" id="PF08263">
    <property type="entry name" value="LRRNT_2"/>
    <property type="match status" value="1"/>
</dbReference>
<sequence>MRETGGCLKVKGIVLYCIRTNLAEVQSDMRRSGSDGESLLKFKATVFNGSNLLSSWGPSGTDPCDGDVSAPSVFRTRMMSSWQVLYCFNYSTAGWEVSDLVLSDLVSSDVSALSELTKLQNLYLNNMMSSGPLPDVGKMETLRTLDLSGNRFNGSLPQRFPSSLVWIFLDNKSLSGDVRDTNLFTLPSLKTLDLSENSLSGDLSSTNFSLPNLTQLYINKNNLTGTFPDMGGLQNLSSFDISQNGFEGPLPSGFTNLSQLRFCNISFNRFSGRFYVPLHAAYGLSLDLSNNRFTYEILADIGTSNFTSVRKLYLGDNNLQGDASILSALNNSCPNLEVLDLRNCGLSRSIDVFANQTTPFLKTLDLSGIL</sequence>
<dbReference type="PANTHER" id="PTHR48007:SF4">
    <property type="entry name" value="LEUCINE-RICH REPEAT RECEPTOR-LIKE PROTEIN KINASE PXC1"/>
    <property type="match status" value="1"/>
</dbReference>
<gene>
    <name evidence="6" type="ORF">R1sor_012355</name>
</gene>
<comment type="caution">
    <text evidence="6">The sequence shown here is derived from an EMBL/GenBank/DDBJ whole genome shotgun (WGS) entry which is preliminary data.</text>
</comment>
<organism evidence="6 7">
    <name type="scientific">Riccia sorocarpa</name>
    <dbReference type="NCBI Taxonomy" id="122646"/>
    <lineage>
        <taxon>Eukaryota</taxon>
        <taxon>Viridiplantae</taxon>
        <taxon>Streptophyta</taxon>
        <taxon>Embryophyta</taxon>
        <taxon>Marchantiophyta</taxon>
        <taxon>Marchantiopsida</taxon>
        <taxon>Marchantiidae</taxon>
        <taxon>Marchantiales</taxon>
        <taxon>Ricciaceae</taxon>
        <taxon>Riccia</taxon>
    </lineage>
</organism>
<dbReference type="Proteomes" id="UP001633002">
    <property type="component" value="Unassembled WGS sequence"/>
</dbReference>
<name>A0ABD3I6U9_9MARC</name>
<evidence type="ECO:0000256" key="1">
    <source>
        <dbReference type="ARBA" id="ARBA00022614"/>
    </source>
</evidence>
<keyword evidence="1" id="KW-0433">Leucine-rich repeat</keyword>
<evidence type="ECO:0000313" key="7">
    <source>
        <dbReference type="Proteomes" id="UP001633002"/>
    </source>
</evidence>
<evidence type="ECO:0000256" key="2">
    <source>
        <dbReference type="ARBA" id="ARBA00022729"/>
    </source>
</evidence>
<evidence type="ECO:0000313" key="6">
    <source>
        <dbReference type="EMBL" id="KAL3698279.1"/>
    </source>
</evidence>
<keyword evidence="2" id="KW-0732">Signal</keyword>
<keyword evidence="7" id="KW-1185">Reference proteome</keyword>
<proteinExistence type="predicted"/>
<dbReference type="SUPFAM" id="SSF52058">
    <property type="entry name" value="L domain-like"/>
    <property type="match status" value="1"/>
</dbReference>
<dbReference type="AlphaFoldDB" id="A0ABD3I6U9"/>
<dbReference type="Pfam" id="PF00560">
    <property type="entry name" value="LRR_1"/>
    <property type="match status" value="2"/>
</dbReference>
<dbReference type="PANTHER" id="PTHR48007">
    <property type="entry name" value="LEUCINE-RICH REPEAT RECEPTOR-LIKE PROTEIN KINASE PXC1"/>
    <property type="match status" value="1"/>
</dbReference>